<dbReference type="Pfam" id="PF09836">
    <property type="entry name" value="DUF2063"/>
    <property type="match status" value="1"/>
</dbReference>
<proteinExistence type="predicted"/>
<organism evidence="2 3">
    <name type="scientific">Vibrio hippocampi</name>
    <dbReference type="NCBI Taxonomy" id="654686"/>
    <lineage>
        <taxon>Bacteria</taxon>
        <taxon>Pseudomonadati</taxon>
        <taxon>Pseudomonadota</taxon>
        <taxon>Gammaproteobacteria</taxon>
        <taxon>Vibrionales</taxon>
        <taxon>Vibrionaceae</taxon>
        <taxon>Vibrio</taxon>
    </lineage>
</organism>
<sequence>MSFNPSLKPSSDKTPSLEQVQSAFTDALRYQNDASTIGIISERFTADERVQIYRNNFTVSLSEVLLAIYPNTQLLVGEECFDAIAKHHIIHNPPISGDVTTYGKGFDQTIASLDNIISAEPYLADVALAEYRMDQLLSTGKPSISSYTLSLSELQNTPESIHPNIVLELKPSITLFQSKYAIASLFAALDSMSFEGLEINQAQCCVISIDDVTGQPIVSAVNSRLFTLINCLQQSQPLRQIDPTLLDLLPSLLVSDWIQGFKIDDPM</sequence>
<dbReference type="EMBL" id="CAKLCM010000001">
    <property type="protein sequence ID" value="CAH0524227.1"/>
    <property type="molecule type" value="Genomic_DNA"/>
</dbReference>
<name>A0ABM8ZDY8_9VIBR</name>
<accession>A0ABM8ZDY8</accession>
<protein>
    <recommendedName>
        <fullName evidence="1">Putative DNA-binding domain-containing protein</fullName>
    </recommendedName>
</protein>
<dbReference type="RefSeq" id="WP_237483153.1">
    <property type="nucleotide sequence ID" value="NZ_CAKLCM010000001.1"/>
</dbReference>
<feature type="domain" description="Putative DNA-binding" evidence="1">
    <location>
        <begin position="19"/>
        <end position="107"/>
    </location>
</feature>
<evidence type="ECO:0000259" key="1">
    <source>
        <dbReference type="Pfam" id="PF09836"/>
    </source>
</evidence>
<evidence type="ECO:0000313" key="3">
    <source>
        <dbReference type="Proteomes" id="UP000838160"/>
    </source>
</evidence>
<dbReference type="InterPro" id="IPR018640">
    <property type="entry name" value="DUF2063"/>
</dbReference>
<comment type="caution">
    <text evidence="2">The sequence shown here is derived from an EMBL/GenBank/DDBJ whole genome shotgun (WGS) entry which is preliminary data.</text>
</comment>
<reference evidence="2" key="1">
    <citation type="submission" date="2021-12" db="EMBL/GenBank/DDBJ databases">
        <authorList>
            <person name="Rodrigo-Torres L."/>
            <person name="Arahal R. D."/>
            <person name="Lucena T."/>
        </authorList>
    </citation>
    <scope>NUCLEOTIDE SEQUENCE</scope>
    <source>
        <strain evidence="2">CECT 8226</strain>
    </source>
</reference>
<evidence type="ECO:0000313" key="2">
    <source>
        <dbReference type="EMBL" id="CAH0524227.1"/>
    </source>
</evidence>
<keyword evidence="3" id="KW-1185">Reference proteome</keyword>
<gene>
    <name evidence="2" type="ORF">VHP8226_00020</name>
</gene>
<dbReference type="Proteomes" id="UP000838160">
    <property type="component" value="Unassembled WGS sequence"/>
</dbReference>